<evidence type="ECO:0000313" key="2">
    <source>
        <dbReference type="EMBL" id="KAG6784773.1"/>
    </source>
</evidence>
<accession>A0A8X8AHX3</accession>
<evidence type="ECO:0000256" key="1">
    <source>
        <dbReference type="SAM" id="MobiDB-lite"/>
    </source>
</evidence>
<dbReference type="Proteomes" id="UP000886885">
    <property type="component" value="Chromosome 2D"/>
</dbReference>
<feature type="compositionally biased region" description="Low complexity" evidence="1">
    <location>
        <begin position="62"/>
        <end position="80"/>
    </location>
</feature>
<sequence>MWNVNDHSDTMDDEKGESGGDSLGANDGTKKKLSKDGAEALKKCLEENKGDRNKCKSKIDALRSSSAPRKRPLLPLRLKSGSLTDV</sequence>
<evidence type="ECO:0000313" key="3">
    <source>
        <dbReference type="Proteomes" id="UP000886885"/>
    </source>
</evidence>
<gene>
    <name evidence="2" type="ORF">POTOM_010480</name>
</gene>
<dbReference type="PANTHER" id="PTHR36856:SF2">
    <property type="match status" value="1"/>
</dbReference>
<dbReference type="OrthoDB" id="2262048at2759"/>
<comment type="caution">
    <text evidence="2">The sequence shown here is derived from an EMBL/GenBank/DDBJ whole genome shotgun (WGS) entry which is preliminary data.</text>
</comment>
<feature type="compositionally biased region" description="Basic and acidic residues" evidence="1">
    <location>
        <begin position="1"/>
        <end position="10"/>
    </location>
</feature>
<dbReference type="PANTHER" id="PTHR36856">
    <property type="entry name" value="OS07G0175200 PROTEIN"/>
    <property type="match status" value="1"/>
</dbReference>
<reference evidence="2" key="1">
    <citation type="journal article" date="2020" name="bioRxiv">
        <title>Hybrid origin of Populus tomentosa Carr. identified through genome sequencing and phylogenomic analysis.</title>
        <authorList>
            <person name="An X."/>
            <person name="Gao K."/>
            <person name="Chen Z."/>
            <person name="Li J."/>
            <person name="Yang X."/>
            <person name="Yang X."/>
            <person name="Zhou J."/>
            <person name="Guo T."/>
            <person name="Zhao T."/>
            <person name="Huang S."/>
            <person name="Miao D."/>
            <person name="Khan W.U."/>
            <person name="Rao P."/>
            <person name="Ye M."/>
            <person name="Lei B."/>
            <person name="Liao W."/>
            <person name="Wang J."/>
            <person name="Ji L."/>
            <person name="Li Y."/>
            <person name="Guo B."/>
            <person name="Mustafa N.S."/>
            <person name="Li S."/>
            <person name="Yun Q."/>
            <person name="Keller S.R."/>
            <person name="Mao J."/>
            <person name="Zhang R."/>
            <person name="Strauss S.H."/>
        </authorList>
    </citation>
    <scope>NUCLEOTIDE SEQUENCE</scope>
    <source>
        <strain evidence="2">GM15</strain>
        <tissue evidence="2">Leaf</tissue>
    </source>
</reference>
<name>A0A8X8AHX3_POPTO</name>
<dbReference type="AlphaFoldDB" id="A0A8X8AHX3"/>
<feature type="region of interest" description="Disordered" evidence="1">
    <location>
        <begin position="1"/>
        <end position="86"/>
    </location>
</feature>
<dbReference type="EMBL" id="JAAWWB010000004">
    <property type="protein sequence ID" value="KAG6784773.1"/>
    <property type="molecule type" value="Genomic_DNA"/>
</dbReference>
<protein>
    <submittedName>
        <fullName evidence="2">Uncharacterized protein</fullName>
    </submittedName>
</protein>
<feature type="compositionally biased region" description="Basic and acidic residues" evidence="1">
    <location>
        <begin position="28"/>
        <end position="61"/>
    </location>
</feature>
<proteinExistence type="predicted"/>
<keyword evidence="3" id="KW-1185">Reference proteome</keyword>
<organism evidence="2 3">
    <name type="scientific">Populus tomentosa</name>
    <name type="common">Chinese white poplar</name>
    <dbReference type="NCBI Taxonomy" id="118781"/>
    <lineage>
        <taxon>Eukaryota</taxon>
        <taxon>Viridiplantae</taxon>
        <taxon>Streptophyta</taxon>
        <taxon>Embryophyta</taxon>
        <taxon>Tracheophyta</taxon>
        <taxon>Spermatophyta</taxon>
        <taxon>Magnoliopsida</taxon>
        <taxon>eudicotyledons</taxon>
        <taxon>Gunneridae</taxon>
        <taxon>Pentapetalae</taxon>
        <taxon>rosids</taxon>
        <taxon>fabids</taxon>
        <taxon>Malpighiales</taxon>
        <taxon>Salicaceae</taxon>
        <taxon>Saliceae</taxon>
        <taxon>Populus</taxon>
    </lineage>
</organism>